<dbReference type="EMBL" id="JAZGQO010000011">
    <property type="protein sequence ID" value="KAK6173759.1"/>
    <property type="molecule type" value="Genomic_DNA"/>
</dbReference>
<evidence type="ECO:0000256" key="1">
    <source>
        <dbReference type="SAM" id="MobiDB-lite"/>
    </source>
</evidence>
<evidence type="ECO:0000313" key="2">
    <source>
        <dbReference type="EMBL" id="KAK6173759.1"/>
    </source>
</evidence>
<comment type="caution">
    <text evidence="2">The sequence shown here is derived from an EMBL/GenBank/DDBJ whole genome shotgun (WGS) entry which is preliminary data.</text>
</comment>
<dbReference type="Proteomes" id="UP001347796">
    <property type="component" value="Unassembled WGS sequence"/>
</dbReference>
<evidence type="ECO:0000313" key="3">
    <source>
        <dbReference type="Proteomes" id="UP001347796"/>
    </source>
</evidence>
<feature type="region of interest" description="Disordered" evidence="1">
    <location>
        <begin position="52"/>
        <end position="75"/>
    </location>
</feature>
<accession>A0AAN8PDJ2</accession>
<proteinExistence type="predicted"/>
<keyword evidence="3" id="KW-1185">Reference proteome</keyword>
<reference evidence="2 3" key="1">
    <citation type="submission" date="2024-01" db="EMBL/GenBank/DDBJ databases">
        <title>The genome of the rayed Mediterranean limpet Patella caerulea (Linnaeus, 1758).</title>
        <authorList>
            <person name="Anh-Thu Weber A."/>
            <person name="Halstead-Nussloch G."/>
        </authorList>
    </citation>
    <scope>NUCLEOTIDE SEQUENCE [LARGE SCALE GENOMIC DNA]</scope>
    <source>
        <strain evidence="2">AATW-2023a</strain>
        <tissue evidence="2">Whole specimen</tissue>
    </source>
</reference>
<protein>
    <submittedName>
        <fullName evidence="2">Uncharacterized protein</fullName>
    </submittedName>
</protein>
<organism evidence="2 3">
    <name type="scientific">Patella caerulea</name>
    <name type="common">Rayed Mediterranean limpet</name>
    <dbReference type="NCBI Taxonomy" id="87958"/>
    <lineage>
        <taxon>Eukaryota</taxon>
        <taxon>Metazoa</taxon>
        <taxon>Spiralia</taxon>
        <taxon>Lophotrochozoa</taxon>
        <taxon>Mollusca</taxon>
        <taxon>Gastropoda</taxon>
        <taxon>Patellogastropoda</taxon>
        <taxon>Patelloidea</taxon>
        <taxon>Patellidae</taxon>
        <taxon>Patella</taxon>
    </lineage>
</organism>
<gene>
    <name evidence="2" type="ORF">SNE40_017161</name>
</gene>
<dbReference type="AlphaFoldDB" id="A0AAN8PDJ2"/>
<name>A0AAN8PDJ2_PATCE</name>
<sequence>MLMKLCRLSVYSFILIVIFISLVTCAAFPRQRRQSFFQCSGWGAGCTNSAYPSQKSYNDKPKDDGAGNNPRGHPSTYLFTSGSSWSVIGKRFRPAWSASPRLRRVLSPIIFSSDIYERLMRKILDSDRLTKLAK</sequence>